<evidence type="ECO:0000313" key="2">
    <source>
        <dbReference type="EMBL" id="POS71089.1"/>
    </source>
</evidence>
<comment type="caution">
    <text evidence="2">The sequence shown here is derived from an EMBL/GenBank/DDBJ whole genome shotgun (WGS) entry which is preliminary data.</text>
</comment>
<feature type="region of interest" description="Disordered" evidence="1">
    <location>
        <begin position="146"/>
        <end position="233"/>
    </location>
</feature>
<reference evidence="2" key="1">
    <citation type="submission" date="2017-09" db="EMBL/GenBank/DDBJ databases">
        <title>Polyketide synthases of a Diaporthe helianthi virulent isolate.</title>
        <authorList>
            <person name="Baroncelli R."/>
        </authorList>
    </citation>
    <scope>NUCLEOTIDE SEQUENCE [LARGE SCALE GENOMIC DNA]</scope>
    <source>
        <strain evidence="2">7/96</strain>
    </source>
</reference>
<dbReference type="AlphaFoldDB" id="A0A2P5HLG4"/>
<evidence type="ECO:0000313" key="3">
    <source>
        <dbReference type="Proteomes" id="UP000094444"/>
    </source>
</evidence>
<protein>
    <submittedName>
        <fullName evidence="2">Uncharacterized protein</fullName>
    </submittedName>
</protein>
<dbReference type="EMBL" id="MAVT02001381">
    <property type="protein sequence ID" value="POS71089.1"/>
    <property type="molecule type" value="Genomic_DNA"/>
</dbReference>
<feature type="region of interest" description="Disordered" evidence="1">
    <location>
        <begin position="1"/>
        <end position="29"/>
    </location>
</feature>
<organism evidence="2 3">
    <name type="scientific">Diaporthe helianthi</name>
    <dbReference type="NCBI Taxonomy" id="158607"/>
    <lineage>
        <taxon>Eukaryota</taxon>
        <taxon>Fungi</taxon>
        <taxon>Dikarya</taxon>
        <taxon>Ascomycota</taxon>
        <taxon>Pezizomycotina</taxon>
        <taxon>Sordariomycetes</taxon>
        <taxon>Sordariomycetidae</taxon>
        <taxon>Diaporthales</taxon>
        <taxon>Diaporthaceae</taxon>
        <taxon>Diaporthe</taxon>
    </lineage>
</organism>
<evidence type="ECO:0000256" key="1">
    <source>
        <dbReference type="SAM" id="MobiDB-lite"/>
    </source>
</evidence>
<dbReference type="OrthoDB" id="10665745at2759"/>
<proteinExistence type="predicted"/>
<dbReference type="Proteomes" id="UP000094444">
    <property type="component" value="Unassembled WGS sequence"/>
</dbReference>
<feature type="compositionally biased region" description="Low complexity" evidence="1">
    <location>
        <begin position="15"/>
        <end position="24"/>
    </location>
</feature>
<sequence length="594" mass="66399">MSALNHTPPPPFNLRPSTTQSSTTTRRRRNSYISTATAGYFDHRFPWLLDTQDSPPIETPTPRLVDADVISYPNDTPPQHLQRLRQNIPSIIFSEFDFWAHLSTARATNVPVLVICCFAFWVSRFDDPLWILNHLQTPGWLARAQPRSLSETEIESPDGNISDQDDPPSLSSKNAVADIDPSERDTPPASSFEQDIQIVSPSEHCVADSESLEQDVPDESPIPESNDPEDDIARDGKLRVDVERLFRVTHELLTRTTGDWLHESELILMVQKLVLVNYNFLRDQTSGRASLILEILQGPVKYISGDFPVIGPPNIPLDEITKVNITIADAMEDKFVRHSRDIEAAFNVNHMGLKLMRVYISSGAPSTLGEIDSLIQSFDMSNKLILEAGTLIDTVLSDYARLIAERRDFIYGLIMVIPSDLIISLINAPSGWETLPGDKKETVVIEGSQESAQQAQGVILAHGLRQGVAAPADIVSNVFELSRTFRGSSKKLVEPTPKAEVPKASLFSLVKELFGLAKDPSQTAAADTKQHAEVMKKLRNEQGDLNKIHDKIRYLEEGRKTSRTYTEDKMKAQKSEAKVISRLLRARQLRVQNN</sequence>
<dbReference type="InParanoid" id="A0A2P5HLG4"/>
<keyword evidence="3" id="KW-1185">Reference proteome</keyword>
<gene>
    <name evidence="2" type="ORF">DHEL01_v210514</name>
</gene>
<name>A0A2P5HLG4_DIAHE</name>
<feature type="compositionally biased region" description="Polar residues" evidence="1">
    <location>
        <begin position="188"/>
        <end position="200"/>
    </location>
</feature>
<accession>A0A2P5HLG4</accession>